<evidence type="ECO:0000313" key="1">
    <source>
        <dbReference type="EMBL" id="KAJ2796724.1"/>
    </source>
</evidence>
<feature type="non-terminal residue" evidence="1">
    <location>
        <position position="402"/>
    </location>
</feature>
<reference evidence="1" key="1">
    <citation type="submission" date="2022-07" db="EMBL/GenBank/DDBJ databases">
        <title>Phylogenomic reconstructions and comparative analyses of Kickxellomycotina fungi.</title>
        <authorList>
            <person name="Reynolds N.K."/>
            <person name="Stajich J.E."/>
            <person name="Barry K."/>
            <person name="Grigoriev I.V."/>
            <person name="Crous P."/>
            <person name="Smith M.E."/>
        </authorList>
    </citation>
    <scope>NUCLEOTIDE SEQUENCE</scope>
    <source>
        <strain evidence="1">CBS 102833</strain>
    </source>
</reference>
<evidence type="ECO:0000313" key="2">
    <source>
        <dbReference type="Proteomes" id="UP001140096"/>
    </source>
</evidence>
<proteinExistence type="predicted"/>
<accession>A0ACC1KX61</accession>
<gene>
    <name evidence="1" type="ORF">H4S07_006138</name>
</gene>
<protein>
    <submittedName>
        <fullName evidence="1">Uncharacterized protein</fullName>
    </submittedName>
</protein>
<organism evidence="1 2">
    <name type="scientific">Coemansia furcata</name>
    <dbReference type="NCBI Taxonomy" id="417177"/>
    <lineage>
        <taxon>Eukaryota</taxon>
        <taxon>Fungi</taxon>
        <taxon>Fungi incertae sedis</taxon>
        <taxon>Zoopagomycota</taxon>
        <taxon>Kickxellomycotina</taxon>
        <taxon>Kickxellomycetes</taxon>
        <taxon>Kickxellales</taxon>
        <taxon>Kickxellaceae</taxon>
        <taxon>Coemansia</taxon>
    </lineage>
</organism>
<feature type="non-terminal residue" evidence="1">
    <location>
        <position position="1"/>
    </location>
</feature>
<sequence length="402" mass="42135">LDTNKLRGLGISGREDVGHLVQLITALRNERMASEVAYIEPPRAARKAAPAAPPPTSSEDARGRYTLSGGFIDSDDDTQFGVSAQEVGIPRVGGAVSRRPSSLYRHSNGSTTGSGIPRAGANSSFSPPMGAMADARTIGRHASQQLPPPGKTGLGRRQSLAPPSSGGRTAGSDNSAQAAAAAAAAAGQQGMQRSRTVAARQAGRTRVSNVSEILERSQAVAQAQRNMEDSDDDLERVVRKTGQSGLVNAYGIPVRPTTAHGAKRSASDRRSLAPAGARPTTSRGGGGGVGAAPRERTPPSNLHDKIRVCVRKRPLSSKEKDRGDKDIVAATGARSLSVMEPKVKVDLTKYIEESRFVFDEVFSENATNTQVYERTAKPLVSYIFGGGNATCFAYGQTGSGKT</sequence>
<name>A0ACC1KX61_9FUNG</name>
<dbReference type="Proteomes" id="UP001140096">
    <property type="component" value="Unassembled WGS sequence"/>
</dbReference>
<keyword evidence="2" id="KW-1185">Reference proteome</keyword>
<dbReference type="EMBL" id="JANBUP010003448">
    <property type="protein sequence ID" value="KAJ2796724.1"/>
    <property type="molecule type" value="Genomic_DNA"/>
</dbReference>
<comment type="caution">
    <text evidence="1">The sequence shown here is derived from an EMBL/GenBank/DDBJ whole genome shotgun (WGS) entry which is preliminary data.</text>
</comment>